<sequence length="64" mass="6828">MPRGSTPSGGGMKKMTAPTTSMTPNFQSMETVSFERPVGWVAWAVPTAGSERIDTAVTTILRLV</sequence>
<reference evidence="2 3" key="1">
    <citation type="journal article" date="2019" name="Int. J. Syst. Evol. Microbiol.">
        <title>The Global Catalogue of Microorganisms (GCM) 10K type strain sequencing project: providing services to taxonomists for standard genome sequencing and annotation.</title>
        <authorList>
            <consortium name="The Broad Institute Genomics Platform"/>
            <consortium name="The Broad Institute Genome Sequencing Center for Infectious Disease"/>
            <person name="Wu L."/>
            <person name="Ma J."/>
        </authorList>
    </citation>
    <scope>NUCLEOTIDE SEQUENCE [LARGE SCALE GENOMIC DNA]</scope>
    <source>
        <strain evidence="2 3">JCM 15914</strain>
    </source>
</reference>
<keyword evidence="3" id="KW-1185">Reference proteome</keyword>
<comment type="caution">
    <text evidence="2">The sequence shown here is derived from an EMBL/GenBank/DDBJ whole genome shotgun (WGS) entry which is preliminary data.</text>
</comment>
<evidence type="ECO:0000256" key="1">
    <source>
        <dbReference type="SAM" id="MobiDB-lite"/>
    </source>
</evidence>
<evidence type="ECO:0000313" key="3">
    <source>
        <dbReference type="Proteomes" id="UP001500166"/>
    </source>
</evidence>
<gene>
    <name evidence="2" type="ORF">GCM10009824_00630</name>
</gene>
<proteinExistence type="predicted"/>
<name>A0ABN2XC97_9MICC</name>
<dbReference type="Proteomes" id="UP001500166">
    <property type="component" value="Unassembled WGS sequence"/>
</dbReference>
<evidence type="ECO:0000313" key="2">
    <source>
        <dbReference type="EMBL" id="GAA2107850.1"/>
    </source>
</evidence>
<feature type="region of interest" description="Disordered" evidence="1">
    <location>
        <begin position="1"/>
        <end position="24"/>
    </location>
</feature>
<organism evidence="2 3">
    <name type="scientific">Kocuria atrinae</name>
    <dbReference type="NCBI Taxonomy" id="592377"/>
    <lineage>
        <taxon>Bacteria</taxon>
        <taxon>Bacillati</taxon>
        <taxon>Actinomycetota</taxon>
        <taxon>Actinomycetes</taxon>
        <taxon>Micrococcales</taxon>
        <taxon>Micrococcaceae</taxon>
        <taxon>Kocuria</taxon>
    </lineage>
</organism>
<accession>A0ABN2XC97</accession>
<protein>
    <submittedName>
        <fullName evidence="2">Uncharacterized protein</fullName>
    </submittedName>
</protein>
<dbReference type="EMBL" id="BAAAQA010000001">
    <property type="protein sequence ID" value="GAA2107850.1"/>
    <property type="molecule type" value="Genomic_DNA"/>
</dbReference>